<reference evidence="1" key="1">
    <citation type="journal article" date="2021" name="J Fungi (Basel)">
        <title>Virulence traits and population genomics of the black yeast Aureobasidium melanogenum.</title>
        <authorList>
            <person name="Cernosa A."/>
            <person name="Sun X."/>
            <person name="Gostincar C."/>
            <person name="Fang C."/>
            <person name="Gunde-Cimerman N."/>
            <person name="Song Z."/>
        </authorList>
    </citation>
    <scope>NUCLEOTIDE SEQUENCE</scope>
    <source>
        <strain evidence="1">EXF-9298</strain>
    </source>
</reference>
<dbReference type="EMBL" id="JAHFXS010000001">
    <property type="protein sequence ID" value="KAG9991838.1"/>
    <property type="molecule type" value="Genomic_DNA"/>
</dbReference>
<comment type="caution">
    <text evidence="1">The sequence shown here is derived from an EMBL/GenBank/DDBJ whole genome shotgun (WGS) entry which is preliminary data.</text>
</comment>
<evidence type="ECO:0000313" key="1">
    <source>
        <dbReference type="EMBL" id="KAG9991838.1"/>
    </source>
</evidence>
<reference evidence="1" key="2">
    <citation type="submission" date="2021-08" db="EMBL/GenBank/DDBJ databases">
        <authorList>
            <person name="Gostincar C."/>
            <person name="Sun X."/>
            <person name="Song Z."/>
            <person name="Gunde-Cimerman N."/>
        </authorList>
    </citation>
    <scope>NUCLEOTIDE SEQUENCE</scope>
    <source>
        <strain evidence="1">EXF-9298</strain>
    </source>
</reference>
<gene>
    <name evidence="1" type="ORF">KCU98_g86</name>
</gene>
<proteinExistence type="predicted"/>
<keyword evidence="2" id="KW-1185">Reference proteome</keyword>
<organism evidence="1 2">
    <name type="scientific">Aureobasidium melanogenum</name>
    <name type="common">Aureobasidium pullulans var. melanogenum</name>
    <dbReference type="NCBI Taxonomy" id="46634"/>
    <lineage>
        <taxon>Eukaryota</taxon>
        <taxon>Fungi</taxon>
        <taxon>Dikarya</taxon>
        <taxon>Ascomycota</taxon>
        <taxon>Pezizomycotina</taxon>
        <taxon>Dothideomycetes</taxon>
        <taxon>Dothideomycetidae</taxon>
        <taxon>Dothideales</taxon>
        <taxon>Saccotheciaceae</taxon>
        <taxon>Aureobasidium</taxon>
    </lineage>
</organism>
<dbReference type="AlphaFoldDB" id="A0A9P8K321"/>
<sequence>MSCLQRCDGLLVDEAKCLAIAASSAIELRHNAMLATQPVYYILTFDFSPATIGSKIERAFDGLVTSFLCKFMQTTLTENHHLSTQAVGFLPNLSLNFGFFSSPPSEGRGLIVPVLVAVAVPLLLLNAPTLAPVESAEVTSGLAKKSPLLPPRACEPPAADGAGLGHLLGLSLAVGFRDVAADPGADAPDTVRDGVCTCIFPRLRLGLFSTFGVAALCLRLRVIFIEPPGVDTGSGGGDMAVVGTFRGFGAGGASSLSNRCFSCFCVLIWSLAAFESGPLYLRLCCCTNSNSSRPRPVVGAVRSRLQYPGTTPLQVWPALAIV</sequence>
<feature type="non-terminal residue" evidence="1">
    <location>
        <position position="322"/>
    </location>
</feature>
<evidence type="ECO:0000313" key="2">
    <source>
        <dbReference type="Proteomes" id="UP000729357"/>
    </source>
</evidence>
<protein>
    <submittedName>
        <fullName evidence="1">Uncharacterized protein</fullName>
    </submittedName>
</protein>
<name>A0A9P8K321_AURME</name>
<accession>A0A9P8K321</accession>
<dbReference type="Proteomes" id="UP000729357">
    <property type="component" value="Unassembled WGS sequence"/>
</dbReference>